<dbReference type="AlphaFoldDB" id="A0AAN6U216"/>
<accession>A0AAN6U216</accession>
<comment type="caution">
    <text evidence="2">The sequence shown here is derived from an EMBL/GenBank/DDBJ whole genome shotgun (WGS) entry which is preliminary data.</text>
</comment>
<evidence type="ECO:0000313" key="3">
    <source>
        <dbReference type="Proteomes" id="UP001302602"/>
    </source>
</evidence>
<organism evidence="2 3">
    <name type="scientific">Parathielavia appendiculata</name>
    <dbReference type="NCBI Taxonomy" id="2587402"/>
    <lineage>
        <taxon>Eukaryota</taxon>
        <taxon>Fungi</taxon>
        <taxon>Dikarya</taxon>
        <taxon>Ascomycota</taxon>
        <taxon>Pezizomycotina</taxon>
        <taxon>Sordariomycetes</taxon>
        <taxon>Sordariomycetidae</taxon>
        <taxon>Sordariales</taxon>
        <taxon>Chaetomiaceae</taxon>
        <taxon>Parathielavia</taxon>
    </lineage>
</organism>
<evidence type="ECO:0000313" key="2">
    <source>
        <dbReference type="EMBL" id="KAK4124953.1"/>
    </source>
</evidence>
<dbReference type="Gene3D" id="2.60.120.10">
    <property type="entry name" value="Jelly Rolls"/>
    <property type="match status" value="1"/>
</dbReference>
<sequence>MFSRMSLKDTSAPHGACAMPSPEDIEAALYARGYAIVFEWTEPPNAYCPPHSHADCFLYVILEGEITVCYHADYGTGYSPNVVLTYRQLDCVMIESDQLHEVWIGDQGCKFVVGKAAWKTAAPASLLRPPHLPPSSPVVPLPHRDPPAESLVVGRDRGDQQRGWDSRTGRGG</sequence>
<proteinExistence type="predicted"/>
<reference evidence="2" key="1">
    <citation type="journal article" date="2023" name="Mol. Phylogenet. Evol.">
        <title>Genome-scale phylogeny and comparative genomics of the fungal order Sordariales.</title>
        <authorList>
            <person name="Hensen N."/>
            <person name="Bonometti L."/>
            <person name="Westerberg I."/>
            <person name="Brannstrom I.O."/>
            <person name="Guillou S."/>
            <person name="Cros-Aarteil S."/>
            <person name="Calhoun S."/>
            <person name="Haridas S."/>
            <person name="Kuo A."/>
            <person name="Mondo S."/>
            <person name="Pangilinan J."/>
            <person name="Riley R."/>
            <person name="LaButti K."/>
            <person name="Andreopoulos B."/>
            <person name="Lipzen A."/>
            <person name="Chen C."/>
            <person name="Yan M."/>
            <person name="Daum C."/>
            <person name="Ng V."/>
            <person name="Clum A."/>
            <person name="Steindorff A."/>
            <person name="Ohm R.A."/>
            <person name="Martin F."/>
            <person name="Silar P."/>
            <person name="Natvig D.O."/>
            <person name="Lalanne C."/>
            <person name="Gautier V."/>
            <person name="Ament-Velasquez S.L."/>
            <person name="Kruys A."/>
            <person name="Hutchinson M.I."/>
            <person name="Powell A.J."/>
            <person name="Barry K."/>
            <person name="Miller A.N."/>
            <person name="Grigoriev I.V."/>
            <person name="Debuchy R."/>
            <person name="Gladieux P."/>
            <person name="Hiltunen Thoren M."/>
            <person name="Johannesson H."/>
        </authorList>
    </citation>
    <scope>NUCLEOTIDE SEQUENCE</scope>
    <source>
        <strain evidence="2">CBS 731.68</strain>
    </source>
</reference>
<gene>
    <name evidence="2" type="ORF">N657DRAFT_670814</name>
</gene>
<reference evidence="2" key="2">
    <citation type="submission" date="2023-05" db="EMBL/GenBank/DDBJ databases">
        <authorList>
            <consortium name="Lawrence Berkeley National Laboratory"/>
            <person name="Steindorff A."/>
            <person name="Hensen N."/>
            <person name="Bonometti L."/>
            <person name="Westerberg I."/>
            <person name="Brannstrom I.O."/>
            <person name="Guillou S."/>
            <person name="Cros-Aarteil S."/>
            <person name="Calhoun S."/>
            <person name="Haridas S."/>
            <person name="Kuo A."/>
            <person name="Mondo S."/>
            <person name="Pangilinan J."/>
            <person name="Riley R."/>
            <person name="Labutti K."/>
            <person name="Andreopoulos B."/>
            <person name="Lipzen A."/>
            <person name="Chen C."/>
            <person name="Yanf M."/>
            <person name="Daum C."/>
            <person name="Ng V."/>
            <person name="Clum A."/>
            <person name="Ohm R."/>
            <person name="Martin F."/>
            <person name="Silar P."/>
            <person name="Natvig D."/>
            <person name="Lalanne C."/>
            <person name="Gautier V."/>
            <person name="Ament-Velasquez S.L."/>
            <person name="Kruys A."/>
            <person name="Hutchinson M.I."/>
            <person name="Powell A.J."/>
            <person name="Barry K."/>
            <person name="Miller A.N."/>
            <person name="Grigoriev I.V."/>
            <person name="Debuchy R."/>
            <person name="Gladieux P."/>
            <person name="Thoren M.H."/>
            <person name="Johannesson H."/>
        </authorList>
    </citation>
    <scope>NUCLEOTIDE SEQUENCE</scope>
    <source>
        <strain evidence="2">CBS 731.68</strain>
    </source>
</reference>
<dbReference type="Proteomes" id="UP001302602">
    <property type="component" value="Unassembled WGS sequence"/>
</dbReference>
<evidence type="ECO:0000256" key="1">
    <source>
        <dbReference type="SAM" id="MobiDB-lite"/>
    </source>
</evidence>
<dbReference type="GeneID" id="87832334"/>
<protein>
    <recommendedName>
        <fullName evidence="4">Cupin domain-containing protein</fullName>
    </recommendedName>
</protein>
<keyword evidence="3" id="KW-1185">Reference proteome</keyword>
<feature type="region of interest" description="Disordered" evidence="1">
    <location>
        <begin position="128"/>
        <end position="172"/>
    </location>
</feature>
<feature type="compositionally biased region" description="Pro residues" evidence="1">
    <location>
        <begin position="130"/>
        <end position="140"/>
    </location>
</feature>
<evidence type="ECO:0008006" key="4">
    <source>
        <dbReference type="Google" id="ProtNLM"/>
    </source>
</evidence>
<dbReference type="InterPro" id="IPR014710">
    <property type="entry name" value="RmlC-like_jellyroll"/>
</dbReference>
<dbReference type="EMBL" id="MU853226">
    <property type="protein sequence ID" value="KAK4124953.1"/>
    <property type="molecule type" value="Genomic_DNA"/>
</dbReference>
<feature type="compositionally biased region" description="Basic and acidic residues" evidence="1">
    <location>
        <begin position="154"/>
        <end position="172"/>
    </location>
</feature>
<dbReference type="SUPFAM" id="SSF51182">
    <property type="entry name" value="RmlC-like cupins"/>
    <property type="match status" value="1"/>
</dbReference>
<dbReference type="RefSeq" id="XP_062648724.1">
    <property type="nucleotide sequence ID" value="XM_062795566.1"/>
</dbReference>
<name>A0AAN6U216_9PEZI</name>
<dbReference type="InterPro" id="IPR011051">
    <property type="entry name" value="RmlC_Cupin_sf"/>
</dbReference>